<dbReference type="AlphaFoldDB" id="Q0RKM4"/>
<dbReference type="InterPro" id="IPR032710">
    <property type="entry name" value="NTF2-like_dom_sf"/>
</dbReference>
<evidence type="ECO:0000313" key="2">
    <source>
        <dbReference type="Proteomes" id="UP000000657"/>
    </source>
</evidence>
<dbReference type="KEGG" id="fal:FRAAL3289"/>
<dbReference type="HOGENOM" id="CLU_1178818_0_0_11"/>
<protein>
    <submittedName>
        <fullName evidence="1">Uncharacterized protein</fullName>
    </submittedName>
</protein>
<dbReference type="Gene3D" id="3.10.450.50">
    <property type="match status" value="1"/>
</dbReference>
<dbReference type="EMBL" id="CT573213">
    <property type="protein sequence ID" value="CAJ61933.1"/>
    <property type="molecule type" value="Genomic_DNA"/>
</dbReference>
<name>Q0RKM4_FRAAA</name>
<evidence type="ECO:0000313" key="1">
    <source>
        <dbReference type="EMBL" id="CAJ61933.1"/>
    </source>
</evidence>
<proteinExistence type="predicted"/>
<organism evidence="1 2">
    <name type="scientific">Frankia alni (strain DSM 45986 / CECT 9034 / ACN14a)</name>
    <dbReference type="NCBI Taxonomy" id="326424"/>
    <lineage>
        <taxon>Bacteria</taxon>
        <taxon>Bacillati</taxon>
        <taxon>Actinomycetota</taxon>
        <taxon>Actinomycetes</taxon>
        <taxon>Frankiales</taxon>
        <taxon>Frankiaceae</taxon>
        <taxon>Frankia</taxon>
    </lineage>
</organism>
<dbReference type="Proteomes" id="UP000000657">
    <property type="component" value="Chromosome"/>
</dbReference>
<accession>Q0RKM4</accession>
<dbReference type="eggNOG" id="COG3631">
    <property type="taxonomic scope" value="Bacteria"/>
</dbReference>
<gene>
    <name evidence="1" type="ordered locus">FRAAL3289</name>
</gene>
<sequence length="235" mass="26227">MVSRFDRARQQGEWAFDRVLWGRRPAYRFVAAITSTDGRGRPAGAKRRHRMSFAPADPLEPVDVVERWQRAGEALDSAAAAACLADDVVVISPLTAAFRFRGRARAQEMLHAAFDVIDAIEYHTVVTDPDGRTRALFYRGRCGRQEFEEAQLLRLDAEDRIAEVTLFGRPLPGLTAVMARIGPELVREHRPALAVLFTLATRPLAALTALGERRLVPLADPDRRGRKDRTSGTTR</sequence>
<dbReference type="SUPFAM" id="SSF54427">
    <property type="entry name" value="NTF2-like"/>
    <property type="match status" value="1"/>
</dbReference>
<keyword evidence="2" id="KW-1185">Reference proteome</keyword>
<reference evidence="1 2" key="1">
    <citation type="journal article" date="2007" name="Genome Res.">
        <title>Genome characteristics of facultatively symbiotic Frankia sp. strains reflect host range and host plant biogeography.</title>
        <authorList>
            <person name="Normand P."/>
            <person name="Lapierre P."/>
            <person name="Tisa L.S."/>
            <person name="Gogarten J.P."/>
            <person name="Alloisio N."/>
            <person name="Bagnarol E."/>
            <person name="Bassi C.A."/>
            <person name="Berry A.M."/>
            <person name="Bickhart D.M."/>
            <person name="Choisne N."/>
            <person name="Couloux A."/>
            <person name="Cournoyer B."/>
            <person name="Cruveiller S."/>
            <person name="Daubin V."/>
            <person name="Demange N."/>
            <person name="Francino M.P."/>
            <person name="Goltsman E."/>
            <person name="Huang Y."/>
            <person name="Kopp O.R."/>
            <person name="Labarre L."/>
            <person name="Lapidus A."/>
            <person name="Lavire C."/>
            <person name="Marechal J."/>
            <person name="Martinez M."/>
            <person name="Mastronunzio J.E."/>
            <person name="Mullin B.C."/>
            <person name="Niemann J."/>
            <person name="Pujic P."/>
            <person name="Rawnsley T."/>
            <person name="Rouy Z."/>
            <person name="Schenowitz C."/>
            <person name="Sellstedt A."/>
            <person name="Tavares F."/>
            <person name="Tomkins J.P."/>
            <person name="Vallenet D."/>
            <person name="Valverde C."/>
            <person name="Wall L.G."/>
            <person name="Wang Y."/>
            <person name="Medigue C."/>
            <person name="Benson D.R."/>
        </authorList>
    </citation>
    <scope>NUCLEOTIDE SEQUENCE [LARGE SCALE GENOMIC DNA]</scope>
    <source>
        <strain evidence="2">DSM 45986 / CECT 9034 / ACN14a</strain>
    </source>
</reference>